<evidence type="ECO:0000256" key="1">
    <source>
        <dbReference type="SAM" id="MobiDB-lite"/>
    </source>
</evidence>
<gene>
    <name evidence="3" type="ORF">KYN89_04640</name>
</gene>
<feature type="region of interest" description="Disordered" evidence="1">
    <location>
        <begin position="165"/>
        <end position="185"/>
    </location>
</feature>
<evidence type="ECO:0000259" key="2">
    <source>
        <dbReference type="Pfam" id="PF09299"/>
    </source>
</evidence>
<accession>A0ABS7PC87</accession>
<organism evidence="3 4">
    <name type="scientific">Alteriqipengyuania abyssalis</name>
    <dbReference type="NCBI Taxonomy" id="2860200"/>
    <lineage>
        <taxon>Bacteria</taxon>
        <taxon>Pseudomonadati</taxon>
        <taxon>Pseudomonadota</taxon>
        <taxon>Alphaproteobacteria</taxon>
        <taxon>Sphingomonadales</taxon>
        <taxon>Erythrobacteraceae</taxon>
        <taxon>Alteriqipengyuania</taxon>
    </lineage>
</organism>
<feature type="region of interest" description="Disordered" evidence="1">
    <location>
        <begin position="689"/>
        <end position="736"/>
    </location>
</feature>
<dbReference type="InterPro" id="IPR036397">
    <property type="entry name" value="RNaseH_sf"/>
</dbReference>
<dbReference type="InterPro" id="IPR015378">
    <property type="entry name" value="Transposase-like_Mu_C"/>
</dbReference>
<proteinExistence type="predicted"/>
<dbReference type="Gene3D" id="3.30.420.10">
    <property type="entry name" value="Ribonuclease H-like superfamily/Ribonuclease H"/>
    <property type="match status" value="1"/>
</dbReference>
<dbReference type="SUPFAM" id="SSF53098">
    <property type="entry name" value="Ribonuclease H-like"/>
    <property type="match status" value="1"/>
</dbReference>
<reference evidence="3 4" key="1">
    <citation type="submission" date="2021-07" db="EMBL/GenBank/DDBJ databases">
        <title>Alteriqipengyuania abyssalis NZ-12B nov, sp.nov isolated from deep sea sponge in pacific ocean.</title>
        <authorList>
            <person name="Tareen S."/>
            <person name="Wink J."/>
        </authorList>
    </citation>
    <scope>NUCLEOTIDE SEQUENCE [LARGE SCALE GENOMIC DNA]</scope>
    <source>
        <strain evidence="3 4">NZ-12B</strain>
    </source>
</reference>
<keyword evidence="4" id="KW-1185">Reference proteome</keyword>
<evidence type="ECO:0000313" key="4">
    <source>
        <dbReference type="Proteomes" id="UP000759298"/>
    </source>
</evidence>
<comment type="caution">
    <text evidence="3">The sequence shown here is derived from an EMBL/GenBank/DDBJ whole genome shotgun (WGS) entry which is preliminary data.</text>
</comment>
<protein>
    <submittedName>
        <fullName evidence="3">Mu transposase C-terminal domain-containing protein</fullName>
    </submittedName>
</protein>
<dbReference type="Proteomes" id="UP000759298">
    <property type="component" value="Unassembled WGS sequence"/>
</dbReference>
<dbReference type="InterPro" id="IPR012337">
    <property type="entry name" value="RNaseH-like_sf"/>
</dbReference>
<dbReference type="RefSeq" id="WP_222824001.1">
    <property type="nucleotide sequence ID" value="NZ_JAHWXP010000001.1"/>
</dbReference>
<dbReference type="Pfam" id="PF09299">
    <property type="entry name" value="Mu-transpos_C"/>
    <property type="match status" value="1"/>
</dbReference>
<feature type="domain" description="Transposase-like Mu C-terminal" evidence="2">
    <location>
        <begin position="529"/>
        <end position="587"/>
    </location>
</feature>
<feature type="compositionally biased region" description="Basic and acidic residues" evidence="1">
    <location>
        <begin position="724"/>
        <end position="736"/>
    </location>
</feature>
<dbReference type="EMBL" id="JAHWXP010000001">
    <property type="protein sequence ID" value="MBY8336327.1"/>
    <property type="molecule type" value="Genomic_DNA"/>
</dbReference>
<sequence>MQHDLIEILGGMDLVDEDGRHPPEPVVQGRLKIIWSDHGTGEFVYVDAADPGSYPVVCHRDEALELMDAGRWRIVEGFAPIYPSDTDIPENHRAKRDADWEMIKPIIDRKPDVFVKMLRAKLINSAAELHDTTKITIRKHLLRAFHGGMVANALLPGWDAIGNAGQPRPGKADGPKMGRPVKHGTKSGCNITKDIKRLFLIAADAYERNEGLDLLGAYHLCMRMFFSEVAEEVRAGRTTRVPTAEYEKRGLPRYEQFCYHVRKERGRLASERRRMGERLWALTSRPLLSDSTREAWGPGARYQIDATVLDVYVRSRRDRRRLIGRPTLYVVIDVFSRMIVGFSISFDPPSWQAAMMALANAMSDKVAFCSRYGIEIERSEWPSSHMCAILEGDRGEIESAKIDGLAQYVTIENAAAYRADWKGIVESRFRILQKPFGPYVDGYVQSDFRERGARDYRLDAVLDVDDITRIMIGLVLYHNNYHEIVSYPKLPEMTADGVPAVPREMWNWGIANVGGRPRSVPEDVLRFKLLPRAEARTRREGIYHHGNFYTCEKGIREGWFVKGGARTLTISYDKRSCDEIYVHDPSEPKGFIVARLSPASRRAGMNGWEVALQIACDREISADRRDEQTMARASAEGDMDAIVDAARTKMREAGPQASLASQVKGLRDAKGKELESDRAQDAAEYRAAIIGEPENGDEESGSATVVDIGAVKKPDRYSTPSMRDILKRDTEKGAER</sequence>
<evidence type="ECO:0000313" key="3">
    <source>
        <dbReference type="EMBL" id="MBY8336327.1"/>
    </source>
</evidence>
<name>A0ABS7PC87_9SPHN</name>